<organism evidence="3 4">
    <name type="scientific">Kribbella aluminosa</name>
    <dbReference type="NCBI Taxonomy" id="416017"/>
    <lineage>
        <taxon>Bacteria</taxon>
        <taxon>Bacillati</taxon>
        <taxon>Actinomycetota</taxon>
        <taxon>Actinomycetes</taxon>
        <taxon>Propionibacteriales</taxon>
        <taxon>Kribbellaceae</taxon>
        <taxon>Kribbella</taxon>
    </lineage>
</organism>
<gene>
    <name evidence="3" type="ORF">JOF29_008183</name>
</gene>
<dbReference type="EMBL" id="JAGINT010000002">
    <property type="protein sequence ID" value="MBP2357073.1"/>
    <property type="molecule type" value="Genomic_DNA"/>
</dbReference>
<name>A0ABS4UZK0_9ACTN</name>
<feature type="region of interest" description="Disordered" evidence="1">
    <location>
        <begin position="137"/>
        <end position="178"/>
    </location>
</feature>
<keyword evidence="2" id="KW-1133">Transmembrane helix</keyword>
<keyword evidence="2" id="KW-0472">Membrane</keyword>
<dbReference type="InterPro" id="IPR021401">
    <property type="entry name" value="DUF3040"/>
</dbReference>
<dbReference type="RefSeq" id="WP_245359893.1">
    <property type="nucleotide sequence ID" value="NZ_BAAAVU010000004.1"/>
</dbReference>
<keyword evidence="4" id="KW-1185">Reference proteome</keyword>
<evidence type="ECO:0000256" key="1">
    <source>
        <dbReference type="SAM" id="MobiDB-lite"/>
    </source>
</evidence>
<evidence type="ECO:0008006" key="5">
    <source>
        <dbReference type="Google" id="ProtNLM"/>
    </source>
</evidence>
<feature type="transmembrane region" description="Helical" evidence="2">
    <location>
        <begin position="112"/>
        <end position="131"/>
    </location>
</feature>
<accession>A0ABS4UZK0</accession>
<dbReference type="Pfam" id="PF11239">
    <property type="entry name" value="DUF3040"/>
    <property type="match status" value="1"/>
</dbReference>
<protein>
    <recommendedName>
        <fullName evidence="5">DUF3040 domain-containing protein</fullName>
    </recommendedName>
</protein>
<feature type="transmembrane region" description="Helical" evidence="2">
    <location>
        <begin position="87"/>
        <end position="106"/>
    </location>
</feature>
<keyword evidence="2" id="KW-0812">Transmembrane</keyword>
<reference evidence="3 4" key="1">
    <citation type="submission" date="2021-03" db="EMBL/GenBank/DDBJ databases">
        <title>Sequencing the genomes of 1000 actinobacteria strains.</title>
        <authorList>
            <person name="Klenk H.-P."/>
        </authorList>
    </citation>
    <scope>NUCLEOTIDE SEQUENCE [LARGE SCALE GENOMIC DNA]</scope>
    <source>
        <strain evidence="3 4">DSM 18824</strain>
    </source>
</reference>
<feature type="compositionally biased region" description="Basic and acidic residues" evidence="1">
    <location>
        <begin position="164"/>
        <end position="178"/>
    </location>
</feature>
<evidence type="ECO:0000256" key="2">
    <source>
        <dbReference type="SAM" id="Phobius"/>
    </source>
</evidence>
<sequence>MAAAPRAGSCATVTRWTGGQGFVWRGRGLDWRRPIEIALIMEGSTVPLSEEEQRQFEQLERALAAEDPKFVSAMRGTNVRLYYRRRAVLAGVGFVLGIVVLMTGAILPNTVIGVIGFVMMVACLYVAALSMKRISNAGESDDIPPPPPAKRHRTKHESSGTFMERMEDRWRRRREEDL</sequence>
<dbReference type="Proteomes" id="UP000755585">
    <property type="component" value="Unassembled WGS sequence"/>
</dbReference>
<proteinExistence type="predicted"/>
<evidence type="ECO:0000313" key="3">
    <source>
        <dbReference type="EMBL" id="MBP2357073.1"/>
    </source>
</evidence>
<evidence type="ECO:0000313" key="4">
    <source>
        <dbReference type="Proteomes" id="UP000755585"/>
    </source>
</evidence>
<comment type="caution">
    <text evidence="3">The sequence shown here is derived from an EMBL/GenBank/DDBJ whole genome shotgun (WGS) entry which is preliminary data.</text>
</comment>